<dbReference type="EC" id="6.3.5.-" evidence="1"/>
<keyword evidence="1" id="KW-0648">Protein biosynthesis</keyword>
<keyword evidence="1" id="KW-0436">Ligase</keyword>
<reference evidence="2 3" key="1">
    <citation type="journal article" date="2019" name="ISME J.">
        <title>Genome analyses of uncultured TG2/ZB3 bacteria in 'Margulisbacteria' specifically attached to ectosymbiotic spirochetes of protists in the termite gut.</title>
        <authorList>
            <person name="Utami Y.D."/>
            <person name="Kuwahara H."/>
            <person name="Igai K."/>
            <person name="Murakami T."/>
            <person name="Sugaya K."/>
            <person name="Morikawa T."/>
            <person name="Nagura Y."/>
            <person name="Yuki M."/>
            <person name="Deevong P."/>
            <person name="Inoue T."/>
            <person name="Kihara K."/>
            <person name="Lo N."/>
            <person name="Yamada A."/>
            <person name="Ohkuma M."/>
            <person name="Hongoh Y."/>
        </authorList>
    </citation>
    <scope>NUCLEOTIDE SEQUENCE [LARGE SCALE GENOMIC DNA]</scope>
    <source>
        <strain evidence="2">NkOx7-01</strain>
    </source>
</reference>
<dbReference type="AlphaFoldDB" id="A0A388TCQ3"/>
<dbReference type="Gene3D" id="1.10.20.60">
    <property type="entry name" value="Glu-tRNAGln amidotransferase C subunit, N-terminal domain"/>
    <property type="match status" value="1"/>
</dbReference>
<dbReference type="NCBIfam" id="TIGR00135">
    <property type="entry name" value="gatC"/>
    <property type="match status" value="1"/>
</dbReference>
<evidence type="ECO:0000313" key="3">
    <source>
        <dbReference type="Proteomes" id="UP000269352"/>
    </source>
</evidence>
<dbReference type="GO" id="GO:0070681">
    <property type="term" value="P:glutaminyl-tRNAGln biosynthesis via transamidation"/>
    <property type="evidence" value="ECO:0007669"/>
    <property type="project" value="TreeGrafter"/>
</dbReference>
<evidence type="ECO:0000256" key="1">
    <source>
        <dbReference type="HAMAP-Rule" id="MF_00122"/>
    </source>
</evidence>
<dbReference type="PANTHER" id="PTHR15004:SF0">
    <property type="entry name" value="GLUTAMYL-TRNA(GLN) AMIDOTRANSFERASE SUBUNIT C, MITOCHONDRIAL"/>
    <property type="match status" value="1"/>
</dbReference>
<gene>
    <name evidence="1 2" type="primary">gatC</name>
    <name evidence="2" type="ORF">NO1_1808</name>
</gene>
<dbReference type="Proteomes" id="UP000269352">
    <property type="component" value="Unassembled WGS sequence"/>
</dbReference>
<organism evidence="2 3">
    <name type="scientific">Termititenax aidoneus</name>
    <dbReference type="NCBI Taxonomy" id="2218524"/>
    <lineage>
        <taxon>Bacteria</taxon>
        <taxon>Bacillati</taxon>
        <taxon>Candidatus Margulisiibacteriota</taxon>
        <taxon>Candidatus Termititenacia</taxon>
        <taxon>Candidatus Termititenacales</taxon>
        <taxon>Candidatus Termititenacaceae</taxon>
        <taxon>Candidatus Termititenax</taxon>
    </lineage>
</organism>
<dbReference type="HAMAP" id="MF_00122">
    <property type="entry name" value="GatC"/>
    <property type="match status" value="1"/>
</dbReference>
<evidence type="ECO:0000313" key="2">
    <source>
        <dbReference type="EMBL" id="GBR74674.1"/>
    </source>
</evidence>
<proteinExistence type="inferred from homology"/>
<dbReference type="GO" id="GO:0006450">
    <property type="term" value="P:regulation of translational fidelity"/>
    <property type="evidence" value="ECO:0007669"/>
    <property type="project" value="InterPro"/>
</dbReference>
<dbReference type="EMBL" id="BGZN01000066">
    <property type="protein sequence ID" value="GBR74674.1"/>
    <property type="molecule type" value="Genomic_DNA"/>
</dbReference>
<dbReference type="GO" id="GO:0050567">
    <property type="term" value="F:glutaminyl-tRNA synthase (glutamine-hydrolyzing) activity"/>
    <property type="evidence" value="ECO:0007669"/>
    <property type="project" value="UniProtKB-UniRule"/>
</dbReference>
<dbReference type="InterPro" id="IPR003837">
    <property type="entry name" value="GatC"/>
</dbReference>
<dbReference type="GO" id="GO:0050566">
    <property type="term" value="F:asparaginyl-tRNA synthase (glutamine-hydrolyzing) activity"/>
    <property type="evidence" value="ECO:0007669"/>
    <property type="project" value="RHEA"/>
</dbReference>
<keyword evidence="1" id="KW-0067">ATP-binding</keyword>
<dbReference type="GO" id="GO:0005524">
    <property type="term" value="F:ATP binding"/>
    <property type="evidence" value="ECO:0007669"/>
    <property type="project" value="UniProtKB-KW"/>
</dbReference>
<dbReference type="PANTHER" id="PTHR15004">
    <property type="entry name" value="GLUTAMYL-TRNA(GLN) AMIDOTRANSFERASE SUBUNIT C, MITOCHONDRIAL"/>
    <property type="match status" value="1"/>
</dbReference>
<accession>A0A388TCQ3</accession>
<comment type="caution">
    <text evidence="2">The sequence shown here is derived from an EMBL/GenBank/DDBJ whole genome shotgun (WGS) entry which is preliminary data.</text>
</comment>
<comment type="function">
    <text evidence="1">Allows the formation of correctly charged Asn-tRNA(Asn) or Gln-tRNA(Gln) through the transamidation of misacylated Asp-tRNA(Asn) or Glu-tRNA(Gln) in organisms which lack either or both of asparaginyl-tRNA or glutaminyl-tRNA synthetases. The reaction takes place in the presence of glutamine and ATP through an activated phospho-Asp-tRNA(Asn) or phospho-Glu-tRNA(Gln).</text>
</comment>
<dbReference type="GO" id="GO:0006412">
    <property type="term" value="P:translation"/>
    <property type="evidence" value="ECO:0007669"/>
    <property type="project" value="UniProtKB-UniRule"/>
</dbReference>
<comment type="catalytic activity">
    <reaction evidence="1">
        <text>L-glutamyl-tRNA(Gln) + L-glutamine + ATP + H2O = L-glutaminyl-tRNA(Gln) + L-glutamate + ADP + phosphate + H(+)</text>
        <dbReference type="Rhea" id="RHEA:17521"/>
        <dbReference type="Rhea" id="RHEA-COMP:9681"/>
        <dbReference type="Rhea" id="RHEA-COMP:9684"/>
        <dbReference type="ChEBI" id="CHEBI:15377"/>
        <dbReference type="ChEBI" id="CHEBI:15378"/>
        <dbReference type="ChEBI" id="CHEBI:29985"/>
        <dbReference type="ChEBI" id="CHEBI:30616"/>
        <dbReference type="ChEBI" id="CHEBI:43474"/>
        <dbReference type="ChEBI" id="CHEBI:58359"/>
        <dbReference type="ChEBI" id="CHEBI:78520"/>
        <dbReference type="ChEBI" id="CHEBI:78521"/>
        <dbReference type="ChEBI" id="CHEBI:456216"/>
    </reaction>
</comment>
<dbReference type="Pfam" id="PF02686">
    <property type="entry name" value="GatC"/>
    <property type="match status" value="1"/>
</dbReference>
<protein>
    <recommendedName>
        <fullName evidence="1">Aspartyl/glutamyl-tRNA(Asn/Gln) amidotransferase subunit C</fullName>
        <shortName evidence="1">Asp/Glu-ADT subunit C</shortName>
        <ecNumber evidence="1">6.3.5.-</ecNumber>
    </recommendedName>
</protein>
<dbReference type="SUPFAM" id="SSF141000">
    <property type="entry name" value="Glu-tRNAGln amidotransferase C subunit"/>
    <property type="match status" value="1"/>
</dbReference>
<name>A0A388TCQ3_TERA1</name>
<dbReference type="GO" id="GO:0016740">
    <property type="term" value="F:transferase activity"/>
    <property type="evidence" value="ECO:0007669"/>
    <property type="project" value="UniProtKB-KW"/>
</dbReference>
<dbReference type="InterPro" id="IPR036113">
    <property type="entry name" value="Asp/Glu-ADT_sf_sub_c"/>
</dbReference>
<comment type="similarity">
    <text evidence="1">Belongs to the GatC family.</text>
</comment>
<keyword evidence="1" id="KW-0547">Nucleotide-binding</keyword>
<sequence length="94" mass="10458">MTISINDAKHVADLARLDLSEQELATYTEQLNQILTYAQELEKLNTDQVEPTYHSIETGTVLREDKAADFPNKAGLIQNAPEISGTSFVVPRIL</sequence>
<comment type="subunit">
    <text evidence="1">Heterotrimer of A, B and C subunits.</text>
</comment>
<keyword evidence="3" id="KW-1185">Reference proteome</keyword>
<comment type="catalytic activity">
    <reaction evidence="1">
        <text>L-aspartyl-tRNA(Asn) + L-glutamine + ATP + H2O = L-asparaginyl-tRNA(Asn) + L-glutamate + ADP + phosphate + 2 H(+)</text>
        <dbReference type="Rhea" id="RHEA:14513"/>
        <dbReference type="Rhea" id="RHEA-COMP:9674"/>
        <dbReference type="Rhea" id="RHEA-COMP:9677"/>
        <dbReference type="ChEBI" id="CHEBI:15377"/>
        <dbReference type="ChEBI" id="CHEBI:15378"/>
        <dbReference type="ChEBI" id="CHEBI:29985"/>
        <dbReference type="ChEBI" id="CHEBI:30616"/>
        <dbReference type="ChEBI" id="CHEBI:43474"/>
        <dbReference type="ChEBI" id="CHEBI:58359"/>
        <dbReference type="ChEBI" id="CHEBI:78515"/>
        <dbReference type="ChEBI" id="CHEBI:78516"/>
        <dbReference type="ChEBI" id="CHEBI:456216"/>
    </reaction>
</comment>